<sequence length="144" mass="16300">MQEDGFDTWTAENLDRKDLLAMWKSITHTLISTGYVIELYQELDHASRTSRKDPSSGENNRSACGYDNEESINGDMVILSPGESDIEDVDLCDISPNFIAEAADLSHHHSPLLSFEDILAPRGITTSGRRARRRRSFNWQELND</sequence>
<feature type="compositionally biased region" description="Basic and acidic residues" evidence="1">
    <location>
        <begin position="46"/>
        <end position="55"/>
    </location>
</feature>
<organism evidence="2 3">
    <name type="scientific">Hyaloscypha bicolor E</name>
    <dbReference type="NCBI Taxonomy" id="1095630"/>
    <lineage>
        <taxon>Eukaryota</taxon>
        <taxon>Fungi</taxon>
        <taxon>Dikarya</taxon>
        <taxon>Ascomycota</taxon>
        <taxon>Pezizomycotina</taxon>
        <taxon>Leotiomycetes</taxon>
        <taxon>Helotiales</taxon>
        <taxon>Hyaloscyphaceae</taxon>
        <taxon>Hyaloscypha</taxon>
        <taxon>Hyaloscypha bicolor</taxon>
    </lineage>
</organism>
<evidence type="ECO:0000256" key="1">
    <source>
        <dbReference type="SAM" id="MobiDB-lite"/>
    </source>
</evidence>
<name>A0A2J6SQE4_9HELO</name>
<dbReference type="InParanoid" id="A0A2J6SQE4"/>
<reference evidence="2 3" key="1">
    <citation type="submission" date="2016-04" db="EMBL/GenBank/DDBJ databases">
        <title>A degradative enzymes factory behind the ericoid mycorrhizal symbiosis.</title>
        <authorList>
            <consortium name="DOE Joint Genome Institute"/>
            <person name="Martino E."/>
            <person name="Morin E."/>
            <person name="Grelet G."/>
            <person name="Kuo A."/>
            <person name="Kohler A."/>
            <person name="Daghino S."/>
            <person name="Barry K."/>
            <person name="Choi C."/>
            <person name="Cichocki N."/>
            <person name="Clum A."/>
            <person name="Copeland A."/>
            <person name="Hainaut M."/>
            <person name="Haridas S."/>
            <person name="Labutti K."/>
            <person name="Lindquist E."/>
            <person name="Lipzen A."/>
            <person name="Khouja H.-R."/>
            <person name="Murat C."/>
            <person name="Ohm R."/>
            <person name="Olson A."/>
            <person name="Spatafora J."/>
            <person name="Veneault-Fourrey C."/>
            <person name="Henrissat B."/>
            <person name="Grigoriev I."/>
            <person name="Martin F."/>
            <person name="Perotto S."/>
        </authorList>
    </citation>
    <scope>NUCLEOTIDE SEQUENCE [LARGE SCALE GENOMIC DNA]</scope>
    <source>
        <strain evidence="2 3">E</strain>
    </source>
</reference>
<dbReference type="Proteomes" id="UP000235371">
    <property type="component" value="Unassembled WGS sequence"/>
</dbReference>
<dbReference type="AlphaFoldDB" id="A0A2J6SQE4"/>
<feature type="region of interest" description="Disordered" evidence="1">
    <location>
        <begin position="46"/>
        <end position="68"/>
    </location>
</feature>
<dbReference type="EMBL" id="KZ613895">
    <property type="protein sequence ID" value="PMD52991.1"/>
    <property type="molecule type" value="Genomic_DNA"/>
</dbReference>
<accession>A0A2J6SQE4</accession>
<proteinExistence type="predicted"/>
<dbReference type="GeneID" id="36592009"/>
<evidence type="ECO:0000313" key="2">
    <source>
        <dbReference type="EMBL" id="PMD52991.1"/>
    </source>
</evidence>
<dbReference type="RefSeq" id="XP_024729895.1">
    <property type="nucleotide sequence ID" value="XM_024883932.1"/>
</dbReference>
<protein>
    <submittedName>
        <fullName evidence="2">Uncharacterized protein</fullName>
    </submittedName>
</protein>
<gene>
    <name evidence="2" type="ORF">K444DRAFT_635907</name>
</gene>
<keyword evidence="3" id="KW-1185">Reference proteome</keyword>
<evidence type="ECO:0000313" key="3">
    <source>
        <dbReference type="Proteomes" id="UP000235371"/>
    </source>
</evidence>
<dbReference type="OrthoDB" id="3528311at2759"/>